<dbReference type="EMBL" id="FZNT01000010">
    <property type="protein sequence ID" value="SNR73375.1"/>
    <property type="molecule type" value="Genomic_DNA"/>
</dbReference>
<dbReference type="Pfam" id="PF03109">
    <property type="entry name" value="ABC1"/>
    <property type="match status" value="1"/>
</dbReference>
<gene>
    <name evidence="2" type="ORF">SAMN06265371_11093</name>
</gene>
<dbReference type="GO" id="GO:0004672">
    <property type="term" value="F:protein kinase activity"/>
    <property type="evidence" value="ECO:0007669"/>
    <property type="project" value="InterPro"/>
</dbReference>
<dbReference type="InterPro" id="IPR000719">
    <property type="entry name" value="Prot_kinase_dom"/>
</dbReference>
<dbReference type="RefSeq" id="WP_089382662.1">
    <property type="nucleotide sequence ID" value="NZ_FZNT01000010.1"/>
</dbReference>
<dbReference type="PANTHER" id="PTHR43173:SF19">
    <property type="entry name" value="AARF DOMAIN-CONTAINING PROTEIN KINASE 1"/>
    <property type="match status" value="1"/>
</dbReference>
<evidence type="ECO:0000313" key="3">
    <source>
        <dbReference type="Proteomes" id="UP000198384"/>
    </source>
</evidence>
<dbReference type="Gene3D" id="1.10.510.10">
    <property type="entry name" value="Transferase(Phosphotransferase) domain 1"/>
    <property type="match status" value="1"/>
</dbReference>
<keyword evidence="3" id="KW-1185">Reference proteome</keyword>
<dbReference type="PROSITE" id="PS50011">
    <property type="entry name" value="PROTEIN_KINASE_DOM"/>
    <property type="match status" value="1"/>
</dbReference>
<keyword evidence="2" id="KW-0830">Ubiquinone</keyword>
<reference evidence="2 3" key="1">
    <citation type="submission" date="2017-06" db="EMBL/GenBank/DDBJ databases">
        <authorList>
            <person name="Kim H.J."/>
            <person name="Triplett B.A."/>
        </authorList>
    </citation>
    <scope>NUCLEOTIDE SEQUENCE [LARGE SCALE GENOMIC DNA]</scope>
    <source>
        <strain evidence="2 3">DSM 29150</strain>
    </source>
</reference>
<dbReference type="OrthoDB" id="9795390at2"/>
<sequence>MLKTIDTIPVSKIHRASKLVQTGAKVGMNYLKYYGDKLVNTEDEAKEKLNKNNAEDIYDGLKKLKGSALKVAQMLSMEKSVLPQAYVEKFSLSQFSVPPLSAPLVLKTFKKYFGKAPSEIFDTFNANSVNAASIGQVHKAVKNGKNLAVKIQYPGIANSISSDLTLVKPIAISMFNIKGKDSDKYFKEVEDKLIEETNYLIEMKQSKEISEACAHIPNLQFPKYYSEFSSERIITMDWMEGEHLSEFTAHNTNAEKSTKIGQALWDFYMYQIHTLKKVHADPHPGNFLISKEANLIALDFGCMKTIPDDFYIPYFELAKKENINNPEIFQQKLIELEILRADDSLEEIAFFTAMFHDMLSLFTQPFHQEIFDFSDPNFFQQIAELGERYSKSTELKKMNGNRGSKHFIYINRTFFGLYNLMFDLKATKVSINNFKNL</sequence>
<protein>
    <submittedName>
        <fullName evidence="2">Predicted unusual protein kinase regulating ubiquinone biosynthesis, AarF/ABC1/UbiB family</fullName>
    </submittedName>
</protein>
<dbReference type="GO" id="GO:0005524">
    <property type="term" value="F:ATP binding"/>
    <property type="evidence" value="ECO:0007669"/>
    <property type="project" value="InterPro"/>
</dbReference>
<dbReference type="InterPro" id="IPR051130">
    <property type="entry name" value="Mito_struct-func_regulator"/>
</dbReference>
<dbReference type="Proteomes" id="UP000198384">
    <property type="component" value="Unassembled WGS sequence"/>
</dbReference>
<accession>A0A238YQG1</accession>
<feature type="domain" description="Protein kinase" evidence="1">
    <location>
        <begin position="123"/>
        <end position="437"/>
    </location>
</feature>
<proteinExistence type="predicted"/>
<keyword evidence="2" id="KW-0418">Kinase</keyword>
<keyword evidence="2" id="KW-0808">Transferase</keyword>
<evidence type="ECO:0000259" key="1">
    <source>
        <dbReference type="PROSITE" id="PS50011"/>
    </source>
</evidence>
<dbReference type="InterPro" id="IPR004147">
    <property type="entry name" value="ABC1_dom"/>
</dbReference>
<name>A0A238YQG1_9FLAO</name>
<dbReference type="AlphaFoldDB" id="A0A238YQG1"/>
<evidence type="ECO:0000313" key="2">
    <source>
        <dbReference type="EMBL" id="SNR73375.1"/>
    </source>
</evidence>
<organism evidence="2 3">
    <name type="scientific">Lutibacter agarilyticus</name>
    <dbReference type="NCBI Taxonomy" id="1109740"/>
    <lineage>
        <taxon>Bacteria</taxon>
        <taxon>Pseudomonadati</taxon>
        <taxon>Bacteroidota</taxon>
        <taxon>Flavobacteriia</taxon>
        <taxon>Flavobacteriales</taxon>
        <taxon>Flavobacteriaceae</taxon>
        <taxon>Lutibacter</taxon>
    </lineage>
</organism>
<dbReference type="SUPFAM" id="SSF56112">
    <property type="entry name" value="Protein kinase-like (PK-like)"/>
    <property type="match status" value="1"/>
</dbReference>
<dbReference type="InterPro" id="IPR011009">
    <property type="entry name" value="Kinase-like_dom_sf"/>
</dbReference>
<dbReference type="PANTHER" id="PTHR43173">
    <property type="entry name" value="ABC1 FAMILY PROTEIN"/>
    <property type="match status" value="1"/>
</dbReference>